<gene>
    <name evidence="1" type="ORF">G3I70_13230</name>
</gene>
<dbReference type="EMBL" id="JAAGLI010000323">
    <property type="protein sequence ID" value="NEA23448.1"/>
    <property type="molecule type" value="Genomic_DNA"/>
</dbReference>
<sequence length="107" mass="11571">MDAVLGTLAALNWKDVTRQDWTVHARTGSRLAFRLWGAYLAPGRKQFPLRTTISIASSPPGPVVTMSVASDEGWYAVKLPIVDRLFAEAAAALQTALENATTRTTGQ</sequence>
<protein>
    <submittedName>
        <fullName evidence="1">Uncharacterized protein</fullName>
    </submittedName>
</protein>
<dbReference type="Proteomes" id="UP000475532">
    <property type="component" value="Unassembled WGS sequence"/>
</dbReference>
<name>A0A6L9QED4_9ACTN</name>
<accession>A0A6L9QED4</accession>
<reference evidence="1 2" key="1">
    <citation type="submission" date="2020-01" db="EMBL/GenBank/DDBJ databases">
        <title>Insect and environment-associated Actinomycetes.</title>
        <authorList>
            <person name="Currrie C."/>
            <person name="Chevrette M."/>
            <person name="Carlson C."/>
            <person name="Stubbendieck R."/>
            <person name="Wendt-Pienkowski E."/>
        </authorList>
    </citation>
    <scope>NUCLEOTIDE SEQUENCE [LARGE SCALE GENOMIC DNA]</scope>
    <source>
        <strain evidence="1 2">SID10258</strain>
    </source>
</reference>
<dbReference type="RefSeq" id="WP_163055858.1">
    <property type="nucleotide sequence ID" value="NZ_JAAGLI010000323.1"/>
</dbReference>
<evidence type="ECO:0000313" key="2">
    <source>
        <dbReference type="Proteomes" id="UP000475532"/>
    </source>
</evidence>
<organism evidence="1 2">
    <name type="scientific">Actinomadura bangladeshensis</name>
    <dbReference type="NCBI Taxonomy" id="453573"/>
    <lineage>
        <taxon>Bacteria</taxon>
        <taxon>Bacillati</taxon>
        <taxon>Actinomycetota</taxon>
        <taxon>Actinomycetes</taxon>
        <taxon>Streptosporangiales</taxon>
        <taxon>Thermomonosporaceae</taxon>
        <taxon>Actinomadura</taxon>
    </lineage>
</organism>
<evidence type="ECO:0000313" key="1">
    <source>
        <dbReference type="EMBL" id="NEA23448.1"/>
    </source>
</evidence>
<dbReference type="AlphaFoldDB" id="A0A6L9QED4"/>
<proteinExistence type="predicted"/>
<comment type="caution">
    <text evidence="1">The sequence shown here is derived from an EMBL/GenBank/DDBJ whole genome shotgun (WGS) entry which is preliminary data.</text>
</comment>